<evidence type="ECO:0000256" key="5">
    <source>
        <dbReference type="HAMAP-Rule" id="MF_01632"/>
    </source>
</evidence>
<evidence type="ECO:0000256" key="6">
    <source>
        <dbReference type="SAM" id="Phobius"/>
    </source>
</evidence>
<dbReference type="Proteomes" id="UP000588051">
    <property type="component" value="Unassembled WGS sequence"/>
</dbReference>
<dbReference type="Gene3D" id="3.40.1410.10">
    <property type="entry name" value="Chorismate lyase-like"/>
    <property type="match status" value="1"/>
</dbReference>
<dbReference type="HAMAP" id="MF_01632">
    <property type="entry name" value="UbiC"/>
    <property type="match status" value="1"/>
</dbReference>
<feature type="binding site" evidence="5">
    <location>
        <position position="114"/>
    </location>
    <ligand>
        <name>substrate</name>
    </ligand>
</feature>
<evidence type="ECO:0000256" key="4">
    <source>
        <dbReference type="ARBA" id="ARBA00023317"/>
    </source>
</evidence>
<evidence type="ECO:0000256" key="2">
    <source>
        <dbReference type="ARBA" id="ARBA00022688"/>
    </source>
</evidence>
<comment type="catalytic activity">
    <reaction evidence="5">
        <text>chorismate = 4-hydroxybenzoate + pyruvate</text>
        <dbReference type="Rhea" id="RHEA:16505"/>
        <dbReference type="ChEBI" id="CHEBI:15361"/>
        <dbReference type="ChEBI" id="CHEBI:17879"/>
        <dbReference type="ChEBI" id="CHEBI:29748"/>
        <dbReference type="EC" id="4.1.3.40"/>
    </reaction>
</comment>
<dbReference type="AlphaFoldDB" id="A0A850QGZ8"/>
<dbReference type="GO" id="GO:0008813">
    <property type="term" value="F:chorismate lyase activity"/>
    <property type="evidence" value="ECO:0007669"/>
    <property type="project" value="UniProtKB-UniRule"/>
</dbReference>
<dbReference type="GO" id="GO:0006744">
    <property type="term" value="P:ubiquinone biosynthetic process"/>
    <property type="evidence" value="ECO:0007669"/>
    <property type="project" value="UniProtKB-UniRule"/>
</dbReference>
<proteinExistence type="inferred from homology"/>
<comment type="subcellular location">
    <subcellularLocation>
        <location evidence="5">Cytoplasm</location>
    </subcellularLocation>
</comment>
<evidence type="ECO:0000313" key="8">
    <source>
        <dbReference type="Proteomes" id="UP000588051"/>
    </source>
</evidence>
<dbReference type="GO" id="GO:0005829">
    <property type="term" value="C:cytosol"/>
    <property type="evidence" value="ECO:0007669"/>
    <property type="project" value="TreeGrafter"/>
</dbReference>
<keyword evidence="2 5" id="KW-0831">Ubiquinone biosynthesis</keyword>
<dbReference type="EC" id="4.1.3.40" evidence="5"/>
<feature type="binding site" evidence="5">
    <location>
        <position position="174"/>
    </location>
    <ligand>
        <name>substrate</name>
    </ligand>
</feature>
<dbReference type="EMBL" id="JABXYJ010000006">
    <property type="protein sequence ID" value="NVO78558.1"/>
    <property type="molecule type" value="Genomic_DNA"/>
</dbReference>
<feature type="binding site" evidence="5">
    <location>
        <position position="76"/>
    </location>
    <ligand>
        <name>substrate</name>
    </ligand>
</feature>
<dbReference type="SUPFAM" id="SSF64288">
    <property type="entry name" value="Chorismate lyase-like"/>
    <property type="match status" value="1"/>
</dbReference>
<dbReference type="PANTHER" id="PTHR38683">
    <property type="entry name" value="CHORISMATE PYRUVATE-LYASE"/>
    <property type="match status" value="1"/>
</dbReference>
<keyword evidence="4 5" id="KW-0670">Pyruvate</keyword>
<dbReference type="Pfam" id="PF04345">
    <property type="entry name" value="Chor_lyase"/>
    <property type="match status" value="1"/>
</dbReference>
<dbReference type="GO" id="GO:0042866">
    <property type="term" value="P:pyruvate biosynthetic process"/>
    <property type="evidence" value="ECO:0007669"/>
    <property type="project" value="UniProtKB-UniRule"/>
</dbReference>
<comment type="caution">
    <text evidence="5">Lacks conserved residue(s) required for the propagation of feature annotation.</text>
</comment>
<keyword evidence="6" id="KW-0812">Transmembrane</keyword>
<comment type="function">
    <text evidence="5">Removes the pyruvyl group from chorismate, with concomitant aromatization of the ring, to provide 4-hydroxybenzoate (4HB) for the ubiquinone pathway.</text>
</comment>
<keyword evidence="6" id="KW-1133">Transmembrane helix</keyword>
<keyword evidence="8" id="KW-1185">Reference proteome</keyword>
<keyword evidence="3 5" id="KW-0456">Lyase</keyword>
<dbReference type="InterPro" id="IPR007440">
    <property type="entry name" value="Chorismate--pyruvate_lyase"/>
</dbReference>
<evidence type="ECO:0000313" key="7">
    <source>
        <dbReference type="EMBL" id="NVO78558.1"/>
    </source>
</evidence>
<sequence>MQPRHRAAGQWFSHVQTVDQRRSMQDWLTNRDSLTARLVARCGQFRVQRLSQHKALCLTDEYAALGLARVEKVHQREVILRCDGEAMIYGHTVVPLTATAAQWPLFRGLGERSLGSTLFNDPLVERGRLSFARLHAQHPLMRRIRAVLPQIQAASLPARRSLFWRKGACLLVTEVFLPAVLTLPVLLSAPESD</sequence>
<dbReference type="UniPathway" id="UPA00232"/>
<organism evidence="7 8">
    <name type="scientific">Undibacterium oligocarboniphilum</name>
    <dbReference type="NCBI Taxonomy" id="666702"/>
    <lineage>
        <taxon>Bacteria</taxon>
        <taxon>Pseudomonadati</taxon>
        <taxon>Pseudomonadota</taxon>
        <taxon>Betaproteobacteria</taxon>
        <taxon>Burkholderiales</taxon>
        <taxon>Oxalobacteraceae</taxon>
        <taxon>Undibacterium</taxon>
    </lineage>
</organism>
<reference evidence="7 8" key="1">
    <citation type="submission" date="2020-06" db="EMBL/GenBank/DDBJ databases">
        <authorList>
            <person name="Qiu C."/>
            <person name="Liu Z."/>
        </authorList>
    </citation>
    <scope>NUCLEOTIDE SEQUENCE [LARGE SCALE GENOMIC DNA]</scope>
    <source>
        <strain evidence="7 8">EM 1</strain>
    </source>
</reference>
<dbReference type="InterPro" id="IPR028978">
    <property type="entry name" value="Chorismate_lyase_/UTRA_dom_sf"/>
</dbReference>
<comment type="pathway">
    <text evidence="5">Cofactor biosynthesis; ubiquinone biosynthesis.</text>
</comment>
<keyword evidence="1 5" id="KW-0963">Cytoplasm</keyword>
<name>A0A850QGZ8_9BURK</name>
<accession>A0A850QGZ8</accession>
<evidence type="ECO:0000256" key="3">
    <source>
        <dbReference type="ARBA" id="ARBA00023239"/>
    </source>
</evidence>
<keyword evidence="6" id="KW-0472">Membrane</keyword>
<feature type="transmembrane region" description="Helical" evidence="6">
    <location>
        <begin position="168"/>
        <end position="187"/>
    </location>
</feature>
<comment type="caution">
    <text evidence="7">The sequence shown here is derived from an EMBL/GenBank/DDBJ whole genome shotgun (WGS) entry which is preliminary data.</text>
</comment>
<dbReference type="PANTHER" id="PTHR38683:SF1">
    <property type="entry name" value="CHORISMATE PYRUVATE-LYASE"/>
    <property type="match status" value="1"/>
</dbReference>
<evidence type="ECO:0000256" key="1">
    <source>
        <dbReference type="ARBA" id="ARBA00022490"/>
    </source>
</evidence>
<comment type="similarity">
    <text evidence="5">Belongs to the UbiC family.</text>
</comment>
<protein>
    <recommendedName>
        <fullName evidence="5">Probable chorismate pyruvate-lyase</fullName>
        <shortName evidence="5">CL</shortName>
        <shortName evidence="5">CPL</shortName>
        <ecNumber evidence="5">4.1.3.40</ecNumber>
    </recommendedName>
</protein>
<gene>
    <name evidence="5" type="primary">ubiC</name>
    <name evidence="7" type="ORF">HV832_12025</name>
</gene>